<dbReference type="KEGG" id="tbk:HF295_06670"/>
<organism evidence="1 2">
    <name type="scientific">Hujiaoplasma nucleasis</name>
    <dbReference type="NCBI Taxonomy" id="2725268"/>
    <lineage>
        <taxon>Bacteria</taxon>
        <taxon>Bacillati</taxon>
        <taxon>Mycoplasmatota</taxon>
        <taxon>Mollicutes</taxon>
        <taxon>Candidatus Izemoplasmatales</taxon>
        <taxon>Hujiaoplasmataceae</taxon>
        <taxon>Hujiaoplasma</taxon>
    </lineage>
</organism>
<reference evidence="1 2" key="1">
    <citation type="submission" date="2020-04" db="EMBL/GenBank/DDBJ databases">
        <authorList>
            <person name="Zheng R.K."/>
            <person name="Sun C.M."/>
        </authorList>
    </citation>
    <scope>NUCLEOTIDE SEQUENCE [LARGE SCALE GENOMIC DNA]</scope>
    <source>
        <strain evidence="2">zrk29</strain>
    </source>
</reference>
<dbReference type="NCBIfam" id="TIGR03696">
    <property type="entry name" value="Rhs_assc_core"/>
    <property type="match status" value="1"/>
</dbReference>
<dbReference type="PANTHER" id="PTHR32305">
    <property type="match status" value="1"/>
</dbReference>
<evidence type="ECO:0000313" key="2">
    <source>
        <dbReference type="Proteomes" id="UP000512167"/>
    </source>
</evidence>
<keyword evidence="2" id="KW-1185">Reference proteome</keyword>
<dbReference type="Proteomes" id="UP000512167">
    <property type="component" value="Chromosome"/>
</dbReference>
<dbReference type="Gene3D" id="2.180.10.10">
    <property type="entry name" value="RHS repeat-associated core"/>
    <property type="match status" value="1"/>
</dbReference>
<sequence length="263" mass="29754">MVEYQYDAYGNTIYEYDSGLGLSEINPYRYRGFRYDNDIGLYYLQSRYYNPETGRFINADGIVQSSDTILGLNMYSYAENNPVMNMDPTGYNCVYQDVDGDGDFFDQDGGPCGGRGMGTSQHLSSGGVSASVNDVYSTGYNSGMGNMISSHGPTSHWMNGVYSYGNEYPVGEPVLKPASSNNARTEPSNLIEKLHMEQVKRDPFIKYNDIEKLDIDLTDNRWRGVNGWNKYQSVFSSETGYVSVIHFNYNHITDMYGDFKFTR</sequence>
<dbReference type="InterPro" id="IPR022385">
    <property type="entry name" value="Rhs_assc_core"/>
</dbReference>
<dbReference type="InterPro" id="IPR050708">
    <property type="entry name" value="T6SS_VgrG/RHS"/>
</dbReference>
<accession>A0A7L6N2Q3</accession>
<dbReference type="PANTHER" id="PTHR32305:SF15">
    <property type="entry name" value="PROTEIN RHSA-RELATED"/>
    <property type="match status" value="1"/>
</dbReference>
<dbReference type="AlphaFoldDB" id="A0A7L6N2Q3"/>
<dbReference type="EMBL" id="CP051151">
    <property type="protein sequence ID" value="QLY40546.1"/>
    <property type="molecule type" value="Genomic_DNA"/>
</dbReference>
<proteinExistence type="predicted"/>
<evidence type="ECO:0000313" key="1">
    <source>
        <dbReference type="EMBL" id="QLY40546.1"/>
    </source>
</evidence>
<name>A0A7L6N2Q3_9MOLU</name>
<gene>
    <name evidence="1" type="ORF">HF295_06670</name>
</gene>
<protein>
    <submittedName>
        <fullName evidence="1">RHS repeat-associated core domain-containing protein</fullName>
    </submittedName>
</protein>
<dbReference type="RefSeq" id="WP_312031389.1">
    <property type="nucleotide sequence ID" value="NZ_CP051151.1"/>
</dbReference>